<accession>A0A916VS34</accession>
<name>A0A916VS34_9RHOB</name>
<evidence type="ECO:0000313" key="1">
    <source>
        <dbReference type="EMBL" id="GGA24855.1"/>
    </source>
</evidence>
<gene>
    <name evidence="1" type="ORF">GCM10011498_27340</name>
</gene>
<dbReference type="AlphaFoldDB" id="A0A916VS34"/>
<comment type="caution">
    <text evidence="1">The sequence shown here is derived from an EMBL/GenBank/DDBJ whole genome shotgun (WGS) entry which is preliminary data.</text>
</comment>
<reference evidence="1" key="2">
    <citation type="submission" date="2020-09" db="EMBL/GenBank/DDBJ databases">
        <authorList>
            <person name="Sun Q."/>
            <person name="Zhou Y."/>
        </authorList>
    </citation>
    <scope>NUCLEOTIDE SEQUENCE</scope>
    <source>
        <strain evidence="1">CGMCC 1.15880</strain>
    </source>
</reference>
<evidence type="ECO:0000313" key="2">
    <source>
        <dbReference type="Proteomes" id="UP000628017"/>
    </source>
</evidence>
<dbReference type="Proteomes" id="UP000628017">
    <property type="component" value="Unassembled WGS sequence"/>
</dbReference>
<proteinExistence type="predicted"/>
<keyword evidence="2" id="KW-1185">Reference proteome</keyword>
<sequence length="132" mass="15312">MADLQNLFFRVRENGAAVYRVDAENRQRRLDMQQIAVVNIRSGEVKPQGDQIPTAAERNEIDAWVVARRKIIEERRIDDLLRTTDHLNLTAQWVQTRATDEQIAMFADDLLMAMHDLRTVIVRRKADGLSKK</sequence>
<dbReference type="EMBL" id="BMKA01000003">
    <property type="protein sequence ID" value="GGA24855.1"/>
    <property type="molecule type" value="Genomic_DNA"/>
</dbReference>
<protein>
    <submittedName>
        <fullName evidence="1">Uncharacterized protein</fullName>
    </submittedName>
</protein>
<reference evidence="1" key="1">
    <citation type="journal article" date="2014" name="Int. J. Syst. Evol. Microbiol.">
        <title>Complete genome sequence of Corynebacterium casei LMG S-19264T (=DSM 44701T), isolated from a smear-ripened cheese.</title>
        <authorList>
            <consortium name="US DOE Joint Genome Institute (JGI-PGF)"/>
            <person name="Walter F."/>
            <person name="Albersmeier A."/>
            <person name="Kalinowski J."/>
            <person name="Ruckert C."/>
        </authorList>
    </citation>
    <scope>NUCLEOTIDE SEQUENCE</scope>
    <source>
        <strain evidence="1">CGMCC 1.15880</strain>
    </source>
</reference>
<organism evidence="1 2">
    <name type="scientific">Neptunicoccus cionae</name>
    <dbReference type="NCBI Taxonomy" id="2035344"/>
    <lineage>
        <taxon>Bacteria</taxon>
        <taxon>Pseudomonadati</taxon>
        <taxon>Pseudomonadota</taxon>
        <taxon>Alphaproteobacteria</taxon>
        <taxon>Rhodobacterales</taxon>
        <taxon>Paracoccaceae</taxon>
        <taxon>Neptunicoccus</taxon>
    </lineage>
</organism>
<dbReference type="RefSeq" id="WP_188676331.1">
    <property type="nucleotide sequence ID" value="NZ_BMKA01000003.1"/>
</dbReference>